<evidence type="ECO:0000313" key="1">
    <source>
        <dbReference type="EMBL" id="TAA74253.1"/>
    </source>
</evidence>
<dbReference type="AlphaFoldDB" id="A0A521FZQ5"/>
<accession>A0A521FZQ5</accession>
<name>A0A521FZQ5_9BACT</name>
<keyword evidence="2" id="KW-1185">Reference proteome</keyword>
<gene>
    <name evidence="1" type="ORF">CDV28_1334</name>
</gene>
<sequence length="331" mass="36940">MPRIAIGRKQQPAPGDWRQAMLEQLRSGKVLPIVSNRVHNDLLLGGHAELTRAYTEHHAVPAVSAANIAAAAQYNTVMRELAGAEDWVKREYLDFAKSRLLELAEAADSSGALGGLLEEENAQFDEHHFSVMAANLGYPRFAEPSSDPLLLLASFDLPIYLTTSFHCFLEQALQAAGKQPRAGVCCWHPRIAAPGPFADDWQPTALEPLVFHLHGIDSCPESLVLSEDDYLSFLVNLAEGRHLIPNRLRQALNDSSLMLLGYELADWDFRTLLYGLIKTRSYCLQSVCALQLDPSPEEQAYLNRYMDEVSFKVFWGDFGEYLRQLQAGLRG</sequence>
<dbReference type="EMBL" id="NQJD01000033">
    <property type="protein sequence ID" value="TAA74253.1"/>
    <property type="molecule type" value="Genomic_DNA"/>
</dbReference>
<reference evidence="1" key="1">
    <citation type="submission" date="2017-07" db="EMBL/GenBank/DDBJ databases">
        <title>The cable genome - Insights into the physiology and evolution of filamentous bacteria capable of sulfide oxidation via long distance electron transfer.</title>
        <authorList>
            <person name="Thorup C."/>
            <person name="Bjerg J.T."/>
            <person name="Schreiber L."/>
            <person name="Nielsen L.P."/>
            <person name="Kjeldsen K.U."/>
            <person name="Boesen T."/>
            <person name="Boggild A."/>
            <person name="Meysman F."/>
            <person name="Geelhoed J."/>
            <person name="Schramm A."/>
        </authorList>
    </citation>
    <scope>NUCLEOTIDE SEQUENCE [LARGE SCALE GENOMIC DNA]</scope>
    <source>
        <strain evidence="1">GS</strain>
    </source>
</reference>
<evidence type="ECO:0000313" key="2">
    <source>
        <dbReference type="Proteomes" id="UP000316238"/>
    </source>
</evidence>
<protein>
    <submittedName>
        <fullName evidence="1">SIR2-like domain-containing protein</fullName>
    </submittedName>
</protein>
<dbReference type="Pfam" id="PF13289">
    <property type="entry name" value="SIR2_2"/>
    <property type="match status" value="1"/>
</dbReference>
<dbReference type="Proteomes" id="UP000316238">
    <property type="component" value="Unassembled WGS sequence"/>
</dbReference>
<organism evidence="1 2">
    <name type="scientific">Candidatus Electronema aureum</name>
    <dbReference type="NCBI Taxonomy" id="2005002"/>
    <lineage>
        <taxon>Bacteria</taxon>
        <taxon>Pseudomonadati</taxon>
        <taxon>Thermodesulfobacteriota</taxon>
        <taxon>Desulfobulbia</taxon>
        <taxon>Desulfobulbales</taxon>
        <taxon>Desulfobulbaceae</taxon>
        <taxon>Candidatus Electronema</taxon>
    </lineage>
</organism>
<comment type="caution">
    <text evidence="1">The sequence shown here is derived from an EMBL/GenBank/DDBJ whole genome shotgun (WGS) entry which is preliminary data.</text>
</comment>
<proteinExistence type="predicted"/>